<name>A0A0S4XN73_9BACT</name>
<dbReference type="EMBL" id="FAXN01000033">
    <property type="protein sequence ID" value="CUV65432.1"/>
    <property type="molecule type" value="Genomic_DNA"/>
</dbReference>
<proteinExistence type="predicted"/>
<dbReference type="AlphaFoldDB" id="A0A0S4XN73"/>
<organism evidence="1">
    <name type="scientific">Sulfurovum sp. enrichment culture clone C5</name>
    <dbReference type="NCBI Taxonomy" id="497650"/>
    <lineage>
        <taxon>Bacteria</taxon>
        <taxon>Pseudomonadati</taxon>
        <taxon>Campylobacterota</taxon>
        <taxon>Epsilonproteobacteria</taxon>
        <taxon>Campylobacterales</taxon>
        <taxon>Sulfurovaceae</taxon>
        <taxon>Sulfurovum</taxon>
        <taxon>environmental samples</taxon>
    </lineage>
</organism>
<gene>
    <name evidence="1" type="ORF">BN3087_330049</name>
</gene>
<accession>A0A0S4XN73</accession>
<evidence type="ECO:0000313" key="1">
    <source>
        <dbReference type="EMBL" id="CUV65432.1"/>
    </source>
</evidence>
<sequence length="42" mass="5111">MEIQRLTRNKDIRGGYQGREGVFEFIKDSNNIITHRFFNPRR</sequence>
<protein>
    <submittedName>
        <fullName evidence="1">Uncharacterized protein</fullName>
    </submittedName>
</protein>
<reference evidence="1" key="1">
    <citation type="submission" date="2015-11" db="EMBL/GenBank/DDBJ databases">
        <authorList>
            <person name="Zhang Y."/>
            <person name="Guo Z."/>
        </authorList>
    </citation>
    <scope>NUCLEOTIDE SEQUENCE</scope>
    <source>
        <strain evidence="1">BN30871</strain>
    </source>
</reference>